<dbReference type="PANTHER" id="PTHR43774:SF1">
    <property type="entry name" value="PEPTIDE METHIONINE SULFOXIDE REDUCTASE MSRA 2"/>
    <property type="match status" value="1"/>
</dbReference>
<evidence type="ECO:0000256" key="1">
    <source>
        <dbReference type="ARBA" id="ARBA00005591"/>
    </source>
</evidence>
<dbReference type="AlphaFoldDB" id="A0A369AVR4"/>
<proteinExistence type="inferred from homology"/>
<sequence>MKRDMPEKSQSQPQSQLQSQPQSQSNPKTRLQPQVSQAQNPQLQSLLQQQIGPTDSVTFNLPHTSPADSAIPTISAISAKSANPTSFVPEAEWHTATLGMGCFWSPEALFGQLPGVLRTRTGYAGGSTEKPDYRRMGDHSETVQVDYDPGQISYEQILEVFWGNHNPVNINGYKGRQYLSLLLFHNREQKLAIQKNISQRIENGHNEPETEIAPYTVFYTAEERHQKYYLKRFPDAIEKLRQLYPKPQELEGSTIAARLNGLAKGYTSMERIRRELERWPMGAAERTRLSELIGKIRW</sequence>
<feature type="domain" description="Peptide methionine sulphoxide reductase MsrA" evidence="7">
    <location>
        <begin position="95"/>
        <end position="232"/>
    </location>
</feature>
<evidence type="ECO:0000256" key="4">
    <source>
        <dbReference type="ARBA" id="ARBA00048782"/>
    </source>
</evidence>
<dbReference type="InterPro" id="IPR036509">
    <property type="entry name" value="Met_Sox_Rdtase_MsrA_sf"/>
</dbReference>
<dbReference type="EMBL" id="QPJW01000021">
    <property type="protein sequence ID" value="RCX13291.1"/>
    <property type="molecule type" value="Genomic_DNA"/>
</dbReference>
<dbReference type="HAMAP" id="MF_01401">
    <property type="entry name" value="MsrA"/>
    <property type="match status" value="1"/>
</dbReference>
<feature type="compositionally biased region" description="Low complexity" evidence="6">
    <location>
        <begin position="9"/>
        <end position="25"/>
    </location>
</feature>
<feature type="region of interest" description="Disordered" evidence="6">
    <location>
        <begin position="1"/>
        <end position="41"/>
    </location>
</feature>
<dbReference type="EC" id="1.8.4.11" evidence="5"/>
<evidence type="ECO:0000259" key="7">
    <source>
        <dbReference type="Pfam" id="PF01625"/>
    </source>
</evidence>
<dbReference type="NCBIfam" id="TIGR00401">
    <property type="entry name" value="msrA"/>
    <property type="match status" value="1"/>
</dbReference>
<dbReference type="InterPro" id="IPR002569">
    <property type="entry name" value="Met_Sox_Rdtase_MsrA_dom"/>
</dbReference>
<name>A0A369AVR4_9BACL</name>
<evidence type="ECO:0000256" key="3">
    <source>
        <dbReference type="ARBA" id="ARBA00047806"/>
    </source>
</evidence>
<comment type="similarity">
    <text evidence="1 5">Belongs to the MsrA Met sulfoxide reductase family.</text>
</comment>
<dbReference type="SUPFAM" id="SSF55068">
    <property type="entry name" value="Peptide methionine sulfoxide reductase"/>
    <property type="match status" value="1"/>
</dbReference>
<organism evidence="8 9">
    <name type="scientific">Fontibacillus phaseoli</name>
    <dbReference type="NCBI Taxonomy" id="1416533"/>
    <lineage>
        <taxon>Bacteria</taxon>
        <taxon>Bacillati</taxon>
        <taxon>Bacillota</taxon>
        <taxon>Bacilli</taxon>
        <taxon>Bacillales</taxon>
        <taxon>Paenibacillaceae</taxon>
        <taxon>Fontibacillus</taxon>
    </lineage>
</organism>
<dbReference type="Proteomes" id="UP000253090">
    <property type="component" value="Unassembled WGS sequence"/>
</dbReference>
<keyword evidence="9" id="KW-1185">Reference proteome</keyword>
<dbReference type="Pfam" id="PF01625">
    <property type="entry name" value="PMSR"/>
    <property type="match status" value="1"/>
</dbReference>
<dbReference type="GO" id="GO:0008113">
    <property type="term" value="F:peptide-methionine (S)-S-oxide reductase activity"/>
    <property type="evidence" value="ECO:0007669"/>
    <property type="project" value="UniProtKB-UniRule"/>
</dbReference>
<reference evidence="8 9" key="1">
    <citation type="submission" date="2018-07" db="EMBL/GenBank/DDBJ databases">
        <title>Genomic Encyclopedia of Type Strains, Phase III (KMG-III): the genomes of soil and plant-associated and newly described type strains.</title>
        <authorList>
            <person name="Whitman W."/>
        </authorList>
    </citation>
    <scope>NUCLEOTIDE SEQUENCE [LARGE SCALE GENOMIC DNA]</scope>
    <source>
        <strain evidence="8 9">CECT 8333</strain>
    </source>
</reference>
<evidence type="ECO:0000313" key="8">
    <source>
        <dbReference type="EMBL" id="RCX13291.1"/>
    </source>
</evidence>
<feature type="active site" evidence="5">
    <location>
        <position position="102"/>
    </location>
</feature>
<protein>
    <recommendedName>
        <fullName evidence="5">Peptide methionine sulfoxide reductase MsrA</fullName>
        <shortName evidence="5">Protein-methionine-S-oxide reductase</shortName>
        <ecNumber evidence="5">1.8.4.11</ecNumber>
    </recommendedName>
    <alternativeName>
        <fullName evidence="5">Peptide-methionine (S)-S-oxide reductase</fullName>
        <shortName evidence="5">Peptide Met(O) reductase</shortName>
    </alternativeName>
</protein>
<comment type="catalytic activity">
    <reaction evidence="4 5">
        <text>[thioredoxin]-disulfide + L-methionine + H2O = L-methionine (S)-S-oxide + [thioredoxin]-dithiol</text>
        <dbReference type="Rhea" id="RHEA:19993"/>
        <dbReference type="Rhea" id="RHEA-COMP:10698"/>
        <dbReference type="Rhea" id="RHEA-COMP:10700"/>
        <dbReference type="ChEBI" id="CHEBI:15377"/>
        <dbReference type="ChEBI" id="CHEBI:29950"/>
        <dbReference type="ChEBI" id="CHEBI:50058"/>
        <dbReference type="ChEBI" id="CHEBI:57844"/>
        <dbReference type="ChEBI" id="CHEBI:58772"/>
        <dbReference type="EC" id="1.8.4.11"/>
    </reaction>
</comment>
<evidence type="ECO:0000256" key="2">
    <source>
        <dbReference type="ARBA" id="ARBA00023002"/>
    </source>
</evidence>
<evidence type="ECO:0000256" key="5">
    <source>
        <dbReference type="HAMAP-Rule" id="MF_01401"/>
    </source>
</evidence>
<dbReference type="GO" id="GO:0033744">
    <property type="term" value="F:L-methionine:thioredoxin-disulfide S-oxidoreductase activity"/>
    <property type="evidence" value="ECO:0007669"/>
    <property type="project" value="RHEA"/>
</dbReference>
<comment type="caution">
    <text evidence="8">The sequence shown here is derived from an EMBL/GenBank/DDBJ whole genome shotgun (WGS) entry which is preliminary data.</text>
</comment>
<evidence type="ECO:0000313" key="9">
    <source>
        <dbReference type="Proteomes" id="UP000253090"/>
    </source>
</evidence>
<gene>
    <name evidence="5" type="primary">msrA</name>
    <name evidence="8" type="ORF">DFP94_12115</name>
</gene>
<dbReference type="PANTHER" id="PTHR43774">
    <property type="entry name" value="PEPTIDE METHIONINE SULFOXIDE REDUCTASE"/>
    <property type="match status" value="1"/>
</dbReference>
<comment type="catalytic activity">
    <reaction evidence="3 5">
        <text>L-methionyl-[protein] + [thioredoxin]-disulfide + H2O = L-methionyl-(S)-S-oxide-[protein] + [thioredoxin]-dithiol</text>
        <dbReference type="Rhea" id="RHEA:14217"/>
        <dbReference type="Rhea" id="RHEA-COMP:10698"/>
        <dbReference type="Rhea" id="RHEA-COMP:10700"/>
        <dbReference type="Rhea" id="RHEA-COMP:12313"/>
        <dbReference type="Rhea" id="RHEA-COMP:12315"/>
        <dbReference type="ChEBI" id="CHEBI:15377"/>
        <dbReference type="ChEBI" id="CHEBI:16044"/>
        <dbReference type="ChEBI" id="CHEBI:29950"/>
        <dbReference type="ChEBI" id="CHEBI:44120"/>
        <dbReference type="ChEBI" id="CHEBI:50058"/>
        <dbReference type="EC" id="1.8.4.11"/>
    </reaction>
</comment>
<keyword evidence="2 5" id="KW-0560">Oxidoreductase</keyword>
<feature type="compositionally biased region" description="Polar residues" evidence="6">
    <location>
        <begin position="26"/>
        <end position="36"/>
    </location>
</feature>
<comment type="function">
    <text evidence="5">Has an important function as a repair enzyme for proteins that have been inactivated by oxidation. Catalyzes the reversible oxidation-reduction of methionine sulfoxide in proteins to methionine.</text>
</comment>
<accession>A0A369AVR4</accession>
<evidence type="ECO:0000256" key="6">
    <source>
        <dbReference type="SAM" id="MobiDB-lite"/>
    </source>
</evidence>
<dbReference type="Gene3D" id="3.30.1060.10">
    <property type="entry name" value="Peptide methionine sulphoxide reductase MsrA"/>
    <property type="match status" value="1"/>
</dbReference>